<keyword evidence="3 9" id="KW-1003">Cell membrane</keyword>
<dbReference type="GO" id="GO:0043952">
    <property type="term" value="P:protein transport by the Sec complex"/>
    <property type="evidence" value="ECO:0007669"/>
    <property type="project" value="UniProtKB-UniRule"/>
</dbReference>
<dbReference type="InterPro" id="IPR055344">
    <property type="entry name" value="SecD_SecF_C_bact"/>
</dbReference>
<dbReference type="KEGG" id="halt:IM660_10000"/>
<evidence type="ECO:0000256" key="8">
    <source>
        <dbReference type="ARBA" id="ARBA00023136"/>
    </source>
</evidence>
<evidence type="ECO:0000256" key="2">
    <source>
        <dbReference type="ARBA" id="ARBA00022448"/>
    </source>
</evidence>
<reference evidence="12 13" key="1">
    <citation type="submission" date="2020-10" db="EMBL/GenBank/DDBJ databases">
        <title>Haloactinobacterium sp. RN3S43, a bacterium isolated from saline soil.</title>
        <authorList>
            <person name="Sun J.-Q."/>
        </authorList>
    </citation>
    <scope>NUCLEOTIDE SEQUENCE [LARGE SCALE GENOMIC DNA]</scope>
    <source>
        <strain evidence="12 13">RN3S43</strain>
    </source>
</reference>
<feature type="transmembrane region" description="Helical" evidence="9">
    <location>
        <begin position="168"/>
        <end position="188"/>
    </location>
</feature>
<name>A0A7M1SPE5_9MICO</name>
<dbReference type="Pfam" id="PF02355">
    <property type="entry name" value="SecD_SecF_C"/>
    <property type="match status" value="1"/>
</dbReference>
<evidence type="ECO:0000256" key="1">
    <source>
        <dbReference type="ARBA" id="ARBA00004651"/>
    </source>
</evidence>
<evidence type="ECO:0000256" key="9">
    <source>
        <dbReference type="HAMAP-Rule" id="MF_01464"/>
    </source>
</evidence>
<keyword evidence="7 9" id="KW-0811">Translocation</keyword>
<keyword evidence="4 9" id="KW-0812">Transmembrane</keyword>
<keyword evidence="13" id="KW-1185">Reference proteome</keyword>
<evidence type="ECO:0000256" key="10">
    <source>
        <dbReference type="SAM" id="MobiDB-lite"/>
    </source>
</evidence>
<dbReference type="InterPro" id="IPR022813">
    <property type="entry name" value="SecD/SecF_arch_bac"/>
</dbReference>
<accession>A0A7M1SPE5</accession>
<evidence type="ECO:0000313" key="13">
    <source>
        <dbReference type="Proteomes" id="UP000593758"/>
    </source>
</evidence>
<protein>
    <recommendedName>
        <fullName evidence="9">Protein-export membrane protein SecF</fullName>
    </recommendedName>
</protein>
<dbReference type="GO" id="GO:0006605">
    <property type="term" value="P:protein targeting"/>
    <property type="evidence" value="ECO:0007669"/>
    <property type="project" value="UniProtKB-UniRule"/>
</dbReference>
<dbReference type="PRINTS" id="PR01755">
    <property type="entry name" value="SECFTRNLCASE"/>
</dbReference>
<comment type="similarity">
    <text evidence="9">Belongs to the SecD/SecF family. SecF subfamily.</text>
</comment>
<dbReference type="PANTHER" id="PTHR30081:SF8">
    <property type="entry name" value="PROTEIN TRANSLOCASE SUBUNIT SECF"/>
    <property type="match status" value="1"/>
</dbReference>
<evidence type="ECO:0000313" key="12">
    <source>
        <dbReference type="EMBL" id="QOR69077.1"/>
    </source>
</evidence>
<evidence type="ECO:0000259" key="11">
    <source>
        <dbReference type="Pfam" id="PF02355"/>
    </source>
</evidence>
<dbReference type="InterPro" id="IPR022646">
    <property type="entry name" value="SecD/SecF_CS"/>
</dbReference>
<feature type="transmembrane region" description="Helical" evidence="9">
    <location>
        <begin position="278"/>
        <end position="304"/>
    </location>
</feature>
<dbReference type="SUPFAM" id="SSF82866">
    <property type="entry name" value="Multidrug efflux transporter AcrB transmembrane domain"/>
    <property type="match status" value="1"/>
</dbReference>
<keyword evidence="8 9" id="KW-0472">Membrane</keyword>
<dbReference type="NCBIfam" id="TIGR00966">
    <property type="entry name" value="transloc_SecF"/>
    <property type="match status" value="1"/>
</dbReference>
<keyword evidence="2 9" id="KW-0813">Transport</keyword>
<feature type="transmembrane region" description="Helical" evidence="9">
    <location>
        <begin position="253"/>
        <end position="272"/>
    </location>
</feature>
<evidence type="ECO:0000256" key="3">
    <source>
        <dbReference type="ARBA" id="ARBA00022475"/>
    </source>
</evidence>
<dbReference type="RefSeq" id="WP_193495158.1">
    <property type="nucleotide sequence ID" value="NZ_CP063169.1"/>
</dbReference>
<comment type="function">
    <text evidence="9">Part of the Sec protein translocase complex. Interacts with the SecYEG preprotein conducting channel. SecDF uses the proton motive force (PMF) to complete protein translocation after the ATP-dependent function of SecA.</text>
</comment>
<evidence type="ECO:0000256" key="5">
    <source>
        <dbReference type="ARBA" id="ARBA00022927"/>
    </source>
</evidence>
<dbReference type="PANTHER" id="PTHR30081">
    <property type="entry name" value="PROTEIN-EXPORT MEMBRANE PROTEIN SEC"/>
    <property type="match status" value="1"/>
</dbReference>
<dbReference type="InterPro" id="IPR048634">
    <property type="entry name" value="SecD_SecF_C"/>
</dbReference>
<dbReference type="NCBIfam" id="TIGR00916">
    <property type="entry name" value="2A0604s01"/>
    <property type="match status" value="1"/>
</dbReference>
<organism evidence="12 13">
    <name type="scientific">Ruania alkalisoli</name>
    <dbReference type="NCBI Taxonomy" id="2779775"/>
    <lineage>
        <taxon>Bacteria</taxon>
        <taxon>Bacillati</taxon>
        <taxon>Actinomycetota</taxon>
        <taxon>Actinomycetes</taxon>
        <taxon>Micrococcales</taxon>
        <taxon>Ruaniaceae</taxon>
        <taxon>Ruania</taxon>
    </lineage>
</organism>
<feature type="compositionally biased region" description="Gly residues" evidence="10">
    <location>
        <begin position="343"/>
        <end position="352"/>
    </location>
</feature>
<comment type="subcellular location">
    <subcellularLocation>
        <location evidence="1 9">Cell membrane</location>
        <topology evidence="1 9">Multi-pass membrane protein</topology>
    </subcellularLocation>
</comment>
<comment type="subunit">
    <text evidence="9">Forms a complex with SecD. Part of the essential Sec protein translocation apparatus which comprises SecA, SecYEG and auxiliary proteins SecDF. Other proteins may also be involved.</text>
</comment>
<gene>
    <name evidence="9 12" type="primary">secF</name>
    <name evidence="12" type="ORF">IM660_10000</name>
</gene>
<dbReference type="AlphaFoldDB" id="A0A7M1SPE5"/>
<feature type="region of interest" description="Disordered" evidence="10">
    <location>
        <begin position="343"/>
        <end position="366"/>
    </location>
</feature>
<sequence length="366" mass="38837">MPSFARFGNDLYTGRRSFDIVGHRRRWFTAAAMLVILSALVLGVRGLNLGIEFTGGSQFTISGTATAEEGPAHEVLDDVGTDHVARVTIVGDDTVQVQTEQLSDLETTDVAAELADAYGVPATDVTSSFVGPFWGQDVTTKALQSLVIFLVLVSAVMVLYFRRWTMAVAALVALLHDVVLTVGIYAAIGFEVTPATVIGFLTILGYSLYDTVVVFDKVRENTAGLTEQTRYSYAEGANLAVNQTLVRSINTSVVGVLPVAAILFIGAFLLGAGTLRDISLALFIGMIASTASSIFIATPLHVLLESRRPAVTEHTEKVQERREAVLAAASSGDVVGAAEPVGTGGLIAGGHRGQAAQPRRKRRSRG</sequence>
<proteinExistence type="inferred from homology"/>
<keyword evidence="6 9" id="KW-1133">Transmembrane helix</keyword>
<feature type="transmembrane region" description="Helical" evidence="9">
    <location>
        <begin position="142"/>
        <end position="161"/>
    </location>
</feature>
<dbReference type="GO" id="GO:0015450">
    <property type="term" value="F:protein-transporting ATPase activity"/>
    <property type="evidence" value="ECO:0007669"/>
    <property type="project" value="InterPro"/>
</dbReference>
<dbReference type="Proteomes" id="UP000593758">
    <property type="component" value="Chromosome"/>
</dbReference>
<evidence type="ECO:0000256" key="7">
    <source>
        <dbReference type="ARBA" id="ARBA00023010"/>
    </source>
</evidence>
<evidence type="ECO:0000256" key="4">
    <source>
        <dbReference type="ARBA" id="ARBA00022692"/>
    </source>
</evidence>
<feature type="transmembrane region" description="Helical" evidence="9">
    <location>
        <begin position="194"/>
        <end position="215"/>
    </location>
</feature>
<dbReference type="EMBL" id="CP063169">
    <property type="protein sequence ID" value="QOR69077.1"/>
    <property type="molecule type" value="Genomic_DNA"/>
</dbReference>
<dbReference type="InterPro" id="IPR005665">
    <property type="entry name" value="SecF_bac"/>
</dbReference>
<feature type="transmembrane region" description="Helical" evidence="9">
    <location>
        <begin position="27"/>
        <end position="47"/>
    </location>
</feature>
<keyword evidence="5 9" id="KW-0653">Protein transport</keyword>
<dbReference type="InterPro" id="IPR022645">
    <property type="entry name" value="SecD/SecF_bac"/>
</dbReference>
<dbReference type="Gene3D" id="1.20.1640.10">
    <property type="entry name" value="Multidrug efflux transporter AcrB transmembrane domain"/>
    <property type="match status" value="1"/>
</dbReference>
<dbReference type="HAMAP" id="MF_01464_B">
    <property type="entry name" value="SecF_B"/>
    <property type="match status" value="1"/>
</dbReference>
<dbReference type="GO" id="GO:0065002">
    <property type="term" value="P:intracellular protein transmembrane transport"/>
    <property type="evidence" value="ECO:0007669"/>
    <property type="project" value="UniProtKB-UniRule"/>
</dbReference>
<dbReference type="Pfam" id="PF07549">
    <property type="entry name" value="Sec_GG"/>
    <property type="match status" value="1"/>
</dbReference>
<feature type="domain" description="Protein export membrane protein SecD/SecF C-terminal" evidence="11">
    <location>
        <begin position="121"/>
        <end position="305"/>
    </location>
</feature>
<dbReference type="GO" id="GO:0005886">
    <property type="term" value="C:plasma membrane"/>
    <property type="evidence" value="ECO:0007669"/>
    <property type="project" value="UniProtKB-SubCell"/>
</dbReference>
<evidence type="ECO:0000256" key="6">
    <source>
        <dbReference type="ARBA" id="ARBA00022989"/>
    </source>
</evidence>